<keyword evidence="9" id="KW-1185">Reference proteome</keyword>
<gene>
    <name evidence="8" type="ORF">DESME_07015</name>
</gene>
<evidence type="ECO:0000256" key="7">
    <source>
        <dbReference type="RuleBase" id="RU003707"/>
    </source>
</evidence>
<comment type="pathway">
    <text evidence="1">Lipid metabolism; butanoate metabolism.</text>
</comment>
<comment type="subunit">
    <text evidence="3">Homotetramer.</text>
</comment>
<dbReference type="InterPro" id="IPR014748">
    <property type="entry name" value="Enoyl-CoA_hydra_C"/>
</dbReference>
<protein>
    <recommendedName>
        <fullName evidence="6">short-chain-enoyl-CoA hydratase</fullName>
        <ecNumber evidence="6">4.2.1.150</ecNumber>
    </recommendedName>
</protein>
<evidence type="ECO:0000256" key="3">
    <source>
        <dbReference type="ARBA" id="ARBA00011881"/>
    </source>
</evidence>
<evidence type="ECO:0000256" key="5">
    <source>
        <dbReference type="ARBA" id="ARBA00050624"/>
    </source>
</evidence>
<evidence type="ECO:0000256" key="1">
    <source>
        <dbReference type="ARBA" id="ARBA00005086"/>
    </source>
</evidence>
<dbReference type="PANTHER" id="PTHR11941:SF54">
    <property type="entry name" value="ENOYL-COA HYDRATASE, MITOCHONDRIAL"/>
    <property type="match status" value="1"/>
</dbReference>
<dbReference type="FunFam" id="3.90.226.10:FF:000009">
    <property type="entry name" value="Carnitinyl-CoA dehydratase"/>
    <property type="match status" value="1"/>
</dbReference>
<dbReference type="InterPro" id="IPR001753">
    <property type="entry name" value="Enoyl-CoA_hydra/iso"/>
</dbReference>
<dbReference type="Gene3D" id="1.10.12.10">
    <property type="entry name" value="Lyase 2-enoyl-coa Hydratase, Chain A, domain 2"/>
    <property type="match status" value="1"/>
</dbReference>
<dbReference type="OrthoDB" id="9775794at2"/>
<keyword evidence="4" id="KW-0456">Lyase</keyword>
<name>W0ECA7_9FIRM</name>
<dbReference type="InterPro" id="IPR018376">
    <property type="entry name" value="Enoyl-CoA_hyd/isom_CS"/>
</dbReference>
<dbReference type="Gene3D" id="3.90.226.10">
    <property type="entry name" value="2-enoyl-CoA Hydratase, Chain A, domain 1"/>
    <property type="match status" value="1"/>
</dbReference>
<organism evidence="8 9">
    <name type="scientific">Desulfitobacterium metallireducens DSM 15288</name>
    <dbReference type="NCBI Taxonomy" id="871968"/>
    <lineage>
        <taxon>Bacteria</taxon>
        <taxon>Bacillati</taxon>
        <taxon>Bacillota</taxon>
        <taxon>Clostridia</taxon>
        <taxon>Eubacteriales</taxon>
        <taxon>Desulfitobacteriaceae</taxon>
        <taxon>Desulfitobacterium</taxon>
    </lineage>
</organism>
<evidence type="ECO:0000256" key="4">
    <source>
        <dbReference type="ARBA" id="ARBA00023239"/>
    </source>
</evidence>
<reference evidence="8 9" key="1">
    <citation type="submission" date="2013-12" db="EMBL/GenBank/DDBJ databases">
        <authorList>
            <consortium name="DOE Joint Genome Institute"/>
            <person name="Smidt H."/>
            <person name="Huntemann M."/>
            <person name="Han J."/>
            <person name="Chen A."/>
            <person name="Kyrpides N."/>
            <person name="Mavromatis K."/>
            <person name="Markowitz V."/>
            <person name="Palaniappan K."/>
            <person name="Ivanova N."/>
            <person name="Schaumberg A."/>
            <person name="Pati A."/>
            <person name="Liolios K."/>
            <person name="Nordberg H.P."/>
            <person name="Cantor M.N."/>
            <person name="Hua S.X."/>
            <person name="Woyke T."/>
        </authorList>
    </citation>
    <scope>NUCLEOTIDE SEQUENCE [LARGE SCALE GENOMIC DNA]</scope>
    <source>
        <strain evidence="9">DSM 15288</strain>
    </source>
</reference>
<dbReference type="PROSITE" id="PS00166">
    <property type="entry name" value="ENOYL_COA_HYDRATASE"/>
    <property type="match status" value="1"/>
</dbReference>
<dbReference type="EC" id="4.2.1.150" evidence="6"/>
<dbReference type="GO" id="GO:0006635">
    <property type="term" value="P:fatty acid beta-oxidation"/>
    <property type="evidence" value="ECO:0007669"/>
    <property type="project" value="TreeGrafter"/>
</dbReference>
<comment type="similarity">
    <text evidence="2 7">Belongs to the enoyl-CoA hydratase/isomerase family.</text>
</comment>
<dbReference type="AlphaFoldDB" id="W0ECA7"/>
<dbReference type="EMBL" id="CP007032">
    <property type="protein sequence ID" value="AHF06839.1"/>
    <property type="molecule type" value="Genomic_DNA"/>
</dbReference>
<dbReference type="eggNOG" id="COG1024">
    <property type="taxonomic scope" value="Bacteria"/>
</dbReference>
<evidence type="ECO:0000256" key="2">
    <source>
        <dbReference type="ARBA" id="ARBA00005254"/>
    </source>
</evidence>
<dbReference type="Pfam" id="PF00378">
    <property type="entry name" value="ECH_1"/>
    <property type="match status" value="1"/>
</dbReference>
<accession>W0ECA7</accession>
<dbReference type="HOGENOM" id="CLU_009834_7_6_9"/>
<dbReference type="FunFam" id="1.10.12.10:FF:000001">
    <property type="entry name" value="Probable enoyl-CoA hydratase, mitochondrial"/>
    <property type="match status" value="1"/>
</dbReference>
<evidence type="ECO:0000313" key="8">
    <source>
        <dbReference type="EMBL" id="AHF06839.1"/>
    </source>
</evidence>
<dbReference type="STRING" id="871968.DESME_07015"/>
<dbReference type="InterPro" id="IPR029045">
    <property type="entry name" value="ClpP/crotonase-like_dom_sf"/>
</dbReference>
<evidence type="ECO:0000313" key="9">
    <source>
        <dbReference type="Proteomes" id="UP000010847"/>
    </source>
</evidence>
<dbReference type="PANTHER" id="PTHR11941">
    <property type="entry name" value="ENOYL-COA HYDRATASE-RELATED"/>
    <property type="match status" value="1"/>
</dbReference>
<evidence type="ECO:0000256" key="6">
    <source>
        <dbReference type="ARBA" id="ARBA00067035"/>
    </source>
</evidence>
<dbReference type="GO" id="GO:0018812">
    <property type="term" value="F:3-hydroxyacyl-CoA dehydratase activity"/>
    <property type="evidence" value="ECO:0007669"/>
    <property type="project" value="UniProtKB-EC"/>
</dbReference>
<dbReference type="Proteomes" id="UP000010847">
    <property type="component" value="Chromosome"/>
</dbReference>
<dbReference type="RefSeq" id="WP_006715479.1">
    <property type="nucleotide sequence ID" value="NZ_CP007032.1"/>
</dbReference>
<sequence length="260" mass="28140">MEFENLILEYQEHIAILKINRPKALNALNSATLKELSQAFTQLADNANVRVVLLTGSGEKAFVAGADIAEMSDMNPQQARRFSQMGHNVMDQIENLPQPVIAVVNGFALGGGTELAMACDFRLAGEKAKFGQPEVTLGLLAGFGGTQRLARLVGSGRASEILFTGDNLDAQEAYRIGLVNRVYAQEDLMDQAEKLAQKIASRAPIGVQLTKTAIQKGQNMDIVAGQAFEAEVFGEVFSTQDQKDGCSAFLEKRKADFQGK</sequence>
<proteinExistence type="inferred from homology"/>
<comment type="catalytic activity">
    <reaction evidence="5">
        <text>a short-chain (3S)-3-hydroxyacyl-CoA = a short-chain (2E)-enoyl-CoA + H2O</text>
        <dbReference type="Rhea" id="RHEA:52664"/>
        <dbReference type="ChEBI" id="CHEBI:15377"/>
        <dbReference type="ChEBI" id="CHEBI:87488"/>
        <dbReference type="ChEBI" id="CHEBI:136760"/>
        <dbReference type="EC" id="4.2.1.150"/>
    </reaction>
</comment>
<dbReference type="KEGG" id="dmt:DESME_07015"/>
<dbReference type="CDD" id="cd06558">
    <property type="entry name" value="crotonase-like"/>
    <property type="match status" value="1"/>
</dbReference>
<dbReference type="SUPFAM" id="SSF52096">
    <property type="entry name" value="ClpP/crotonase"/>
    <property type="match status" value="1"/>
</dbReference>